<feature type="compositionally biased region" description="Basic residues" evidence="2">
    <location>
        <begin position="225"/>
        <end position="237"/>
    </location>
</feature>
<keyword evidence="1" id="KW-0175">Coiled coil</keyword>
<dbReference type="SMART" id="SM00355">
    <property type="entry name" value="ZnF_C2H2"/>
    <property type="match status" value="2"/>
</dbReference>
<organism evidence="4 5">
    <name type="scientific">Acrobeloides nanus</name>
    <dbReference type="NCBI Taxonomy" id="290746"/>
    <lineage>
        <taxon>Eukaryota</taxon>
        <taxon>Metazoa</taxon>
        <taxon>Ecdysozoa</taxon>
        <taxon>Nematoda</taxon>
        <taxon>Chromadorea</taxon>
        <taxon>Rhabditida</taxon>
        <taxon>Tylenchina</taxon>
        <taxon>Cephalobomorpha</taxon>
        <taxon>Cephaloboidea</taxon>
        <taxon>Cephalobidae</taxon>
        <taxon>Acrobeloides</taxon>
    </lineage>
</organism>
<reference evidence="5" key="1">
    <citation type="submission" date="2022-11" db="UniProtKB">
        <authorList>
            <consortium name="WormBaseParasite"/>
        </authorList>
    </citation>
    <scope>IDENTIFICATION</scope>
</reference>
<dbReference type="InterPro" id="IPR013087">
    <property type="entry name" value="Znf_C2H2_type"/>
</dbReference>
<evidence type="ECO:0000313" key="5">
    <source>
        <dbReference type="WBParaSite" id="ACRNAN_scaffold643.g7024.t1"/>
    </source>
</evidence>
<protein>
    <submittedName>
        <fullName evidence="5">C2H2-type domain-containing protein</fullName>
    </submittedName>
</protein>
<keyword evidence="4" id="KW-1185">Reference proteome</keyword>
<accession>A0A914EA99</accession>
<evidence type="ECO:0000259" key="3">
    <source>
        <dbReference type="PROSITE" id="PS00028"/>
    </source>
</evidence>
<dbReference type="AlphaFoldDB" id="A0A914EA99"/>
<feature type="coiled-coil region" evidence="1">
    <location>
        <begin position="429"/>
        <end position="488"/>
    </location>
</feature>
<feature type="compositionally biased region" description="Polar residues" evidence="2">
    <location>
        <begin position="547"/>
        <end position="566"/>
    </location>
</feature>
<feature type="compositionally biased region" description="Basic and acidic residues" evidence="2">
    <location>
        <begin position="207"/>
        <end position="224"/>
    </location>
</feature>
<dbReference type="Gene3D" id="3.30.160.60">
    <property type="entry name" value="Classic Zinc Finger"/>
    <property type="match status" value="1"/>
</dbReference>
<feature type="domain" description="C2H2-type" evidence="3">
    <location>
        <begin position="625"/>
        <end position="645"/>
    </location>
</feature>
<evidence type="ECO:0000313" key="4">
    <source>
        <dbReference type="Proteomes" id="UP000887540"/>
    </source>
</evidence>
<evidence type="ECO:0000256" key="1">
    <source>
        <dbReference type="SAM" id="Coils"/>
    </source>
</evidence>
<feature type="compositionally biased region" description="Polar residues" evidence="2">
    <location>
        <begin position="263"/>
        <end position="291"/>
    </location>
</feature>
<dbReference type="InterPro" id="IPR036236">
    <property type="entry name" value="Znf_C2H2_sf"/>
</dbReference>
<dbReference type="SUPFAM" id="SSF57667">
    <property type="entry name" value="beta-beta-alpha zinc fingers"/>
    <property type="match status" value="1"/>
</dbReference>
<dbReference type="Pfam" id="PF00096">
    <property type="entry name" value="zf-C2H2"/>
    <property type="match status" value="1"/>
</dbReference>
<feature type="region of interest" description="Disordered" evidence="2">
    <location>
        <begin position="186"/>
        <end position="293"/>
    </location>
</feature>
<dbReference type="WBParaSite" id="ACRNAN_scaffold643.g7024.t1">
    <property type="protein sequence ID" value="ACRNAN_scaffold643.g7024.t1"/>
    <property type="gene ID" value="ACRNAN_scaffold643.g7024"/>
</dbReference>
<feature type="compositionally biased region" description="Polar residues" evidence="2">
    <location>
        <begin position="380"/>
        <end position="400"/>
    </location>
</feature>
<feature type="region of interest" description="Disordered" evidence="2">
    <location>
        <begin position="334"/>
        <end position="424"/>
    </location>
</feature>
<dbReference type="PROSITE" id="PS00028">
    <property type="entry name" value="ZINC_FINGER_C2H2_1"/>
    <property type="match status" value="1"/>
</dbReference>
<feature type="region of interest" description="Disordered" evidence="2">
    <location>
        <begin position="540"/>
        <end position="566"/>
    </location>
</feature>
<name>A0A914EA99_9BILA</name>
<evidence type="ECO:0000256" key="2">
    <source>
        <dbReference type="SAM" id="MobiDB-lite"/>
    </source>
</evidence>
<dbReference type="Proteomes" id="UP000887540">
    <property type="component" value="Unplaced"/>
</dbReference>
<sequence length="684" mass="76520">MSLLTIANYYNESDDSLVETSVIEELDNEIEQELNEEEFIGDIPVDQMSQPIEVSVSQPNEYISQPTEEPISQLNEELISRTNERSKIGIMNLIATAPKVEAIDTFKSIQIDNFLYDSIQSSPDEPGSSTYTSQEIVSYTPKPQEDLEDERGSFDKNPCSNVFIVIESIPEEILAIIDMEKIATTPNKNGRKRKKSWSPVNKAKQAKVHESPKKIQHNEKENKNTPKKIIKKEKKKLLKEILKSNSAKKNTEEKFKKKSSSSYTEQGPSNTVKKSPPQQENTPIKSINISRQDLEEMTRTQMAELLKSHGHKIYANQGRGFYKKQILLYLEPEQEKQAENPSANRKSRNQPETGEPDEKSEQTSTPSTGRKTRSGLEISSPGTAPTSSITLTPVQSVTNSKRGRPPKAAAVTLPNSAEAPKNSRDCRELINLRDEVEKYKKQAEKYKKLYNEAVHGHQAEKTKLEARIQELASLKEALFNEIVQLKSEKQSGASTSNQISLSHPNDVGLNSECSLKSIFTQLASQLQMPLRELTERIERMEEKEGRSSMSTRSLQEDTPSPDSLNNQALPGVISTKMTNVSNYGNPANRLSLIPIDNGGTNTGYVMAGASNSPTLTVNQKSLHFCPICSAGYSNKKQLKEHISVHQALPASNEIKCEYCNAAFDVQSHYEAHVTYCSQTKPIKE</sequence>
<proteinExistence type="predicted"/>